<dbReference type="PROSITE" id="PS51832">
    <property type="entry name" value="HD_GYP"/>
    <property type="match status" value="1"/>
</dbReference>
<dbReference type="Pfam" id="PF13487">
    <property type="entry name" value="HD_5"/>
    <property type="match status" value="1"/>
</dbReference>
<dbReference type="STRING" id="39841.SAMN05660836_01483"/>
<sequence>MKTGTDKTLDVMNFIIEIARIIDDVSPEFKGHHLRVAYTALKIGTVLGIEEDRIRQIVAASCLHGIGCFTFQERLQALNPEIKTTLYRERAYAFLAQSGFLTPCAEVIGRRQNGKSCDTAYLSDIVELAERIDLLSHSYPGNAEANESLQKPGEALDYFLRSKASKDFPPETLSAAKEATEPEAFWFGLEYESPRLNGTHPITWIITWKDFQEFARILSEVIDWRSKFTVSHCASVRATALALAKEFGFTDDEISLISVAADLHDLGKLGIPLEILMKPDTLTPQEVHVMRKHAYLTYMALKELGEISPAHLWASQHHERLSGDGYPFRLQGSEISTEARIIAVSDVYTALTEVRPYRPAVGAADAASIVRDMAAEGKLCREVSDKLLRNLKTVEDARAEAIKETMERYKKWKELLNGETEE</sequence>
<dbReference type="PANTHER" id="PTHR43155">
    <property type="entry name" value="CYCLIC DI-GMP PHOSPHODIESTERASE PA4108-RELATED"/>
    <property type="match status" value="1"/>
</dbReference>
<dbReference type="InterPro" id="IPR037522">
    <property type="entry name" value="HD_GYP_dom"/>
</dbReference>
<evidence type="ECO:0000259" key="2">
    <source>
        <dbReference type="PROSITE" id="PS51832"/>
    </source>
</evidence>
<dbReference type="AlphaFoldDB" id="A0A1I4TRK5"/>
<dbReference type="CDD" id="cd00077">
    <property type="entry name" value="HDc"/>
    <property type="match status" value="1"/>
</dbReference>
<evidence type="ECO:0000256" key="1">
    <source>
        <dbReference type="SAM" id="Coils"/>
    </source>
</evidence>
<organism evidence="3 4">
    <name type="scientific">Thermodesulforhabdus norvegica</name>
    <dbReference type="NCBI Taxonomy" id="39841"/>
    <lineage>
        <taxon>Bacteria</taxon>
        <taxon>Pseudomonadati</taxon>
        <taxon>Thermodesulfobacteriota</taxon>
        <taxon>Syntrophobacteria</taxon>
        <taxon>Syntrophobacterales</taxon>
        <taxon>Thermodesulforhabdaceae</taxon>
        <taxon>Thermodesulforhabdus</taxon>
    </lineage>
</organism>
<dbReference type="InterPro" id="IPR003607">
    <property type="entry name" value="HD/PDEase_dom"/>
</dbReference>
<gene>
    <name evidence="3" type="ORF">SAMN05660836_01483</name>
</gene>
<accession>A0A1I4TRK5</accession>
<dbReference type="EMBL" id="FOUU01000004">
    <property type="protein sequence ID" value="SFM79432.1"/>
    <property type="molecule type" value="Genomic_DNA"/>
</dbReference>
<dbReference type="Gene3D" id="1.10.3210.10">
    <property type="entry name" value="Hypothetical protein af1432"/>
    <property type="match status" value="2"/>
</dbReference>
<feature type="domain" description="HD-GYP" evidence="2">
    <location>
        <begin position="207"/>
        <end position="403"/>
    </location>
</feature>
<reference evidence="4" key="1">
    <citation type="submission" date="2016-10" db="EMBL/GenBank/DDBJ databases">
        <authorList>
            <person name="Varghese N."/>
            <person name="Submissions S."/>
        </authorList>
    </citation>
    <scope>NUCLEOTIDE SEQUENCE [LARGE SCALE GENOMIC DNA]</scope>
    <source>
        <strain evidence="4">DSM 9990</strain>
    </source>
</reference>
<dbReference type="OrthoDB" id="5392850at2"/>
<dbReference type="SUPFAM" id="SSF109604">
    <property type="entry name" value="HD-domain/PDEase-like"/>
    <property type="match status" value="2"/>
</dbReference>
<dbReference type="PANTHER" id="PTHR43155:SF1">
    <property type="entry name" value="3'3'-CGAMP-SPECIFIC PHOSPHODIESTERASE 1"/>
    <property type="match status" value="1"/>
</dbReference>
<dbReference type="RefSeq" id="WP_093394671.1">
    <property type="nucleotide sequence ID" value="NZ_FOUU01000004.1"/>
</dbReference>
<name>A0A1I4TRK5_9BACT</name>
<dbReference type="SMART" id="SM00471">
    <property type="entry name" value="HDc"/>
    <property type="match status" value="1"/>
</dbReference>
<keyword evidence="4" id="KW-1185">Reference proteome</keyword>
<evidence type="ECO:0000313" key="3">
    <source>
        <dbReference type="EMBL" id="SFM79432.1"/>
    </source>
</evidence>
<protein>
    <submittedName>
        <fullName evidence="3">HD domain-containing protein</fullName>
    </submittedName>
</protein>
<keyword evidence="1" id="KW-0175">Coiled coil</keyword>
<proteinExistence type="predicted"/>
<evidence type="ECO:0000313" key="4">
    <source>
        <dbReference type="Proteomes" id="UP000199611"/>
    </source>
</evidence>
<feature type="coiled-coil region" evidence="1">
    <location>
        <begin position="384"/>
        <end position="422"/>
    </location>
</feature>
<dbReference type="Proteomes" id="UP000199611">
    <property type="component" value="Unassembled WGS sequence"/>
</dbReference>